<evidence type="ECO:0000313" key="2">
    <source>
        <dbReference type="EMBL" id="CAG6698632.1"/>
    </source>
</evidence>
<keyword evidence="1" id="KW-1133">Transmembrane helix</keyword>
<protein>
    <submittedName>
        <fullName evidence="2">Uncharacterized protein</fullName>
    </submittedName>
</protein>
<keyword evidence="1" id="KW-0812">Transmembrane</keyword>
<proteinExistence type="predicted"/>
<reference evidence="2" key="1">
    <citation type="submission" date="2021-05" db="EMBL/GenBank/DDBJ databases">
        <authorList>
            <person name="Alioto T."/>
            <person name="Alioto T."/>
            <person name="Gomez Garrido J."/>
        </authorList>
    </citation>
    <scope>NUCLEOTIDE SEQUENCE</scope>
</reference>
<dbReference type="EMBL" id="HBUF01338742">
    <property type="protein sequence ID" value="CAG6698632.1"/>
    <property type="molecule type" value="Transcribed_RNA"/>
</dbReference>
<sequence length="254" mass="29134">MIRTESKHQNEQRVQANYPEYVFEEYKRSVQTQQPLPGQLLSGPVPLDGIPIIVHITPASTPYPVKVISHSCSSFNTGRLSRPCITRPGRGPRRTFHVVHGWNIVRFSRQLIVIVNVIIIVPLSLFFLPCSPLLFLVVIIIVLNIVLVVIVSRSQQIAIAFQPVGPSTVQNLFPEPNQSNECEQRADNHYRAVNDVRSKMVRRDEVEWKRHDTVQSSCKQTLVDPVAKQWHNPEPSNRHQCVMYPMFNRGQYTR</sequence>
<evidence type="ECO:0000256" key="1">
    <source>
        <dbReference type="SAM" id="Phobius"/>
    </source>
</evidence>
<name>A0A8D8U6D0_9HEMI</name>
<dbReference type="AlphaFoldDB" id="A0A8D8U6D0"/>
<feature type="transmembrane region" description="Helical" evidence="1">
    <location>
        <begin position="134"/>
        <end position="152"/>
    </location>
</feature>
<organism evidence="2">
    <name type="scientific">Cacopsylla melanoneura</name>
    <dbReference type="NCBI Taxonomy" id="428564"/>
    <lineage>
        <taxon>Eukaryota</taxon>
        <taxon>Metazoa</taxon>
        <taxon>Ecdysozoa</taxon>
        <taxon>Arthropoda</taxon>
        <taxon>Hexapoda</taxon>
        <taxon>Insecta</taxon>
        <taxon>Pterygota</taxon>
        <taxon>Neoptera</taxon>
        <taxon>Paraneoptera</taxon>
        <taxon>Hemiptera</taxon>
        <taxon>Sternorrhyncha</taxon>
        <taxon>Psylloidea</taxon>
        <taxon>Psyllidae</taxon>
        <taxon>Psyllinae</taxon>
        <taxon>Cacopsylla</taxon>
    </lineage>
</organism>
<feature type="transmembrane region" description="Helical" evidence="1">
    <location>
        <begin position="111"/>
        <end position="128"/>
    </location>
</feature>
<keyword evidence="1" id="KW-0472">Membrane</keyword>
<accession>A0A8D8U6D0</accession>